<evidence type="ECO:0000256" key="2">
    <source>
        <dbReference type="PIRSR" id="PIRSR601461-1"/>
    </source>
</evidence>
<dbReference type="GO" id="GO:0004190">
    <property type="term" value="F:aspartic-type endopeptidase activity"/>
    <property type="evidence" value="ECO:0007669"/>
    <property type="project" value="InterPro"/>
</dbReference>
<dbReference type="FunFam" id="2.40.70.10:FF:000013">
    <property type="entry name" value="Aspartyl protease AED1"/>
    <property type="match status" value="1"/>
</dbReference>
<dbReference type="GO" id="GO:0006508">
    <property type="term" value="P:proteolysis"/>
    <property type="evidence" value="ECO:0007669"/>
    <property type="project" value="InterPro"/>
</dbReference>
<dbReference type="PANTHER" id="PTHR13683">
    <property type="entry name" value="ASPARTYL PROTEASES"/>
    <property type="match status" value="1"/>
</dbReference>
<dbReference type="Pfam" id="PF14543">
    <property type="entry name" value="TAXi_N"/>
    <property type="match status" value="1"/>
</dbReference>
<evidence type="ECO:0000259" key="5">
    <source>
        <dbReference type="PROSITE" id="PS51767"/>
    </source>
</evidence>
<dbReference type="Gene3D" id="2.40.70.10">
    <property type="entry name" value="Acid Proteases"/>
    <property type="match status" value="2"/>
</dbReference>
<feature type="compositionally biased region" description="Polar residues" evidence="3">
    <location>
        <begin position="126"/>
        <end position="147"/>
    </location>
</feature>
<evidence type="ECO:0000256" key="4">
    <source>
        <dbReference type="SAM" id="SignalP"/>
    </source>
</evidence>
<keyword evidence="4" id="KW-0732">Signal</keyword>
<feature type="signal peptide" evidence="4">
    <location>
        <begin position="1"/>
        <end position="22"/>
    </location>
</feature>
<dbReference type="InterPro" id="IPR001461">
    <property type="entry name" value="Aspartic_peptidase_A1"/>
</dbReference>
<accession>A0A811SAL5</accession>
<feature type="chain" id="PRO_5032663743" description="Peptidase A1 domain-containing protein" evidence="4">
    <location>
        <begin position="23"/>
        <end position="494"/>
    </location>
</feature>
<dbReference type="SUPFAM" id="SSF50630">
    <property type="entry name" value="Acid proteases"/>
    <property type="match status" value="1"/>
</dbReference>
<dbReference type="InterPro" id="IPR033121">
    <property type="entry name" value="PEPTIDASE_A1"/>
</dbReference>
<feature type="active site" evidence="2">
    <location>
        <position position="378"/>
    </location>
</feature>
<feature type="domain" description="Peptidase A1" evidence="5">
    <location>
        <begin position="149"/>
        <end position="490"/>
    </location>
</feature>
<evidence type="ECO:0000256" key="1">
    <source>
        <dbReference type="ARBA" id="ARBA00007447"/>
    </source>
</evidence>
<name>A0A811SAL5_9POAL</name>
<reference evidence="6" key="1">
    <citation type="submission" date="2020-10" db="EMBL/GenBank/DDBJ databases">
        <authorList>
            <person name="Han B."/>
            <person name="Lu T."/>
            <person name="Zhao Q."/>
            <person name="Huang X."/>
            <person name="Zhao Y."/>
        </authorList>
    </citation>
    <scope>NUCLEOTIDE SEQUENCE</scope>
</reference>
<dbReference type="EMBL" id="CAJGYO010000018">
    <property type="protein sequence ID" value="CAD6337935.1"/>
    <property type="molecule type" value="Genomic_DNA"/>
</dbReference>
<dbReference type="Proteomes" id="UP000604825">
    <property type="component" value="Unassembled WGS sequence"/>
</dbReference>
<keyword evidence="7" id="KW-1185">Reference proteome</keyword>
<dbReference type="Pfam" id="PF14541">
    <property type="entry name" value="TAXi_C"/>
    <property type="match status" value="1"/>
</dbReference>
<organism evidence="6 7">
    <name type="scientific">Miscanthus lutarioriparius</name>
    <dbReference type="NCBI Taxonomy" id="422564"/>
    <lineage>
        <taxon>Eukaryota</taxon>
        <taxon>Viridiplantae</taxon>
        <taxon>Streptophyta</taxon>
        <taxon>Embryophyta</taxon>
        <taxon>Tracheophyta</taxon>
        <taxon>Spermatophyta</taxon>
        <taxon>Magnoliopsida</taxon>
        <taxon>Liliopsida</taxon>
        <taxon>Poales</taxon>
        <taxon>Poaceae</taxon>
        <taxon>PACMAD clade</taxon>
        <taxon>Panicoideae</taxon>
        <taxon>Andropogonodae</taxon>
        <taxon>Andropogoneae</taxon>
        <taxon>Saccharinae</taxon>
        <taxon>Miscanthus</taxon>
    </lineage>
</organism>
<gene>
    <name evidence="6" type="ORF">NCGR_LOCUS62033</name>
</gene>
<dbReference type="InterPro" id="IPR032799">
    <property type="entry name" value="TAXi_C"/>
</dbReference>
<sequence>MAFVLAPLLLVLLCPFPPLVRAAEHEHGDDYYMVVAVSSLKPKASSYCLGHRVIPPPNGTWIPVDLPHGPCSLSSSNAAAPPSVAELLRRDQRRADDVQRRLFISKNGTNDSKDDKPPADTDESELNTGARTQVEMGTTADTDSTAMSFDPAATVGGSGAAPLRPGVIQTVVLDTASDVPWVQCVPCPVPPCHPQTDTFYDPTKSPTYAAFSCGSPSCRQLGPYANGCVNNQCQYRVTYPVDGSSTSGTYSSDLLTLNPNTRINNFKFGCSHVDQGNFDNTTAGIMALGGGPESLASQTASTYGRAFSYCIPPSASYFGFFVLGMPRAASSSRYVVTPMLRDKRAPATFYRVQLRAITVGGQRLSVPATVFASGTVLDSRTSITRLPPTAYQALRDSFRRSMSMYRAAAPKGSLDTCYDFTGVRSVKLPKVALVFDGDATVQLDPSGVLFHDCLAFTSNMDDRMPGILGNVQQQTIEVLYNVGGGSVGFRRNAC</sequence>
<feature type="region of interest" description="Disordered" evidence="3">
    <location>
        <begin position="101"/>
        <end position="160"/>
    </location>
</feature>
<proteinExistence type="inferred from homology"/>
<comment type="similarity">
    <text evidence="1">Belongs to the peptidase A1 family.</text>
</comment>
<dbReference type="PROSITE" id="PS51767">
    <property type="entry name" value="PEPTIDASE_A1"/>
    <property type="match status" value="1"/>
</dbReference>
<dbReference type="PANTHER" id="PTHR13683:SF330">
    <property type="entry name" value="OS06G0118700 PROTEIN"/>
    <property type="match status" value="1"/>
</dbReference>
<dbReference type="OrthoDB" id="606366at2759"/>
<dbReference type="InterPro" id="IPR021109">
    <property type="entry name" value="Peptidase_aspartic_dom_sf"/>
</dbReference>
<evidence type="ECO:0000313" key="7">
    <source>
        <dbReference type="Proteomes" id="UP000604825"/>
    </source>
</evidence>
<evidence type="ECO:0000313" key="6">
    <source>
        <dbReference type="EMBL" id="CAD6337935.1"/>
    </source>
</evidence>
<evidence type="ECO:0000256" key="3">
    <source>
        <dbReference type="SAM" id="MobiDB-lite"/>
    </source>
</evidence>
<comment type="caution">
    <text evidence="6">The sequence shown here is derived from an EMBL/GenBank/DDBJ whole genome shotgun (WGS) entry which is preliminary data.</text>
</comment>
<dbReference type="InterPro" id="IPR032861">
    <property type="entry name" value="TAXi_N"/>
</dbReference>
<feature type="active site" evidence="2">
    <location>
        <position position="174"/>
    </location>
</feature>
<dbReference type="AlphaFoldDB" id="A0A811SAL5"/>
<protein>
    <recommendedName>
        <fullName evidence="5">Peptidase A1 domain-containing protein</fullName>
    </recommendedName>
</protein>